<protein>
    <recommendedName>
        <fullName evidence="3">mannose-6-phosphate isomerase</fullName>
        <ecNumber evidence="3">5.3.1.8</ecNumber>
    </recommendedName>
</protein>
<evidence type="ECO:0000256" key="3">
    <source>
        <dbReference type="ARBA" id="ARBA00011956"/>
    </source>
</evidence>
<evidence type="ECO:0000313" key="11">
    <source>
        <dbReference type="Proteomes" id="UP000004208"/>
    </source>
</evidence>
<evidence type="ECO:0000256" key="6">
    <source>
        <dbReference type="ARBA" id="ARBA00023235"/>
    </source>
</evidence>
<dbReference type="PROSITE" id="PS00965">
    <property type="entry name" value="PMI_I_1"/>
    <property type="match status" value="1"/>
</dbReference>
<dbReference type="eggNOG" id="COG1482">
    <property type="taxonomic scope" value="Bacteria"/>
</dbReference>
<evidence type="ECO:0000256" key="5">
    <source>
        <dbReference type="ARBA" id="ARBA00022833"/>
    </source>
</evidence>
<keyword evidence="6 10" id="KW-0413">Isomerase</keyword>
<dbReference type="AlphaFoldDB" id="D7WAA8"/>
<dbReference type="GO" id="GO:0008270">
    <property type="term" value="F:zinc ion binding"/>
    <property type="evidence" value="ECO:0007669"/>
    <property type="project" value="InterPro"/>
</dbReference>
<feature type="binding site" evidence="8">
    <location>
        <position position="93"/>
    </location>
    <ligand>
        <name>Zn(2+)</name>
        <dbReference type="ChEBI" id="CHEBI:29105"/>
    </ligand>
</feature>
<comment type="caution">
    <text evidence="10">The sequence shown here is derived from an EMBL/GenBank/DDBJ whole genome shotgun (WGS) entry which is preliminary data.</text>
</comment>
<evidence type="ECO:0000256" key="8">
    <source>
        <dbReference type="PIRSR" id="PIRSR001480-2"/>
    </source>
</evidence>
<dbReference type="NCBIfam" id="TIGR00218">
    <property type="entry name" value="manA"/>
    <property type="match status" value="1"/>
</dbReference>
<dbReference type="GO" id="GO:0005975">
    <property type="term" value="P:carbohydrate metabolic process"/>
    <property type="evidence" value="ECO:0007669"/>
    <property type="project" value="InterPro"/>
</dbReference>
<dbReference type="GO" id="GO:0009298">
    <property type="term" value="P:GDP-mannose biosynthetic process"/>
    <property type="evidence" value="ECO:0007669"/>
    <property type="project" value="InterPro"/>
</dbReference>
<dbReference type="EC" id="5.3.1.8" evidence="3"/>
<organism evidence="10 11">
    <name type="scientific">Corynebacterium genitalium ATCC 33030</name>
    <dbReference type="NCBI Taxonomy" id="585529"/>
    <lineage>
        <taxon>Bacteria</taxon>
        <taxon>Bacillati</taxon>
        <taxon>Actinomycetota</taxon>
        <taxon>Actinomycetes</taxon>
        <taxon>Mycobacteriales</taxon>
        <taxon>Corynebacteriaceae</taxon>
        <taxon>Corynebacterium</taxon>
    </lineage>
</organism>
<dbReference type="GO" id="GO:0005829">
    <property type="term" value="C:cytosol"/>
    <property type="evidence" value="ECO:0007669"/>
    <property type="project" value="TreeGrafter"/>
</dbReference>
<evidence type="ECO:0000256" key="4">
    <source>
        <dbReference type="ARBA" id="ARBA00022723"/>
    </source>
</evidence>
<dbReference type="InterPro" id="IPR014710">
    <property type="entry name" value="RmlC-like_jellyroll"/>
</dbReference>
<feature type="binding site" evidence="8">
    <location>
        <position position="130"/>
    </location>
    <ligand>
        <name>Zn(2+)</name>
        <dbReference type="ChEBI" id="CHEBI:29105"/>
    </ligand>
</feature>
<keyword evidence="5 8" id="KW-0862">Zinc</keyword>
<dbReference type="OrthoDB" id="9792649at2"/>
<dbReference type="InterPro" id="IPR011051">
    <property type="entry name" value="RmlC_Cupin_sf"/>
</dbReference>
<feature type="active site" evidence="7">
    <location>
        <position position="279"/>
    </location>
</feature>
<accession>D7WAA8</accession>
<proteinExistence type="inferred from homology"/>
<dbReference type="InterPro" id="IPR001250">
    <property type="entry name" value="Man6P_Isoase-1"/>
</dbReference>
<comment type="catalytic activity">
    <reaction evidence="1">
        <text>D-mannose 6-phosphate = D-fructose 6-phosphate</text>
        <dbReference type="Rhea" id="RHEA:12356"/>
        <dbReference type="ChEBI" id="CHEBI:58735"/>
        <dbReference type="ChEBI" id="CHEBI:61527"/>
        <dbReference type="EC" id="5.3.1.8"/>
    </reaction>
</comment>
<dbReference type="PRINTS" id="PR00714">
    <property type="entry name" value="MAN6PISMRASE"/>
</dbReference>
<dbReference type="PANTHER" id="PTHR10309">
    <property type="entry name" value="MANNOSE-6-PHOSPHATE ISOMERASE"/>
    <property type="match status" value="1"/>
</dbReference>
<dbReference type="PIRSF" id="PIRSF001480">
    <property type="entry name" value="Mannose-6-phosphate_isomerase"/>
    <property type="match status" value="1"/>
</dbReference>
<keyword evidence="11" id="KW-1185">Reference proteome</keyword>
<dbReference type="Proteomes" id="UP000004208">
    <property type="component" value="Unassembled WGS sequence"/>
</dbReference>
<dbReference type="CDD" id="cd07011">
    <property type="entry name" value="cupin_PMI_type_I_N"/>
    <property type="match status" value="1"/>
</dbReference>
<dbReference type="Gene3D" id="2.60.120.10">
    <property type="entry name" value="Jelly Rolls"/>
    <property type="match status" value="2"/>
</dbReference>
<dbReference type="Gene3D" id="1.10.441.10">
    <property type="entry name" value="Phosphomannose Isomerase, domain 2"/>
    <property type="match status" value="1"/>
</dbReference>
<dbReference type="RefSeq" id="WP_005286111.1">
    <property type="nucleotide sequence ID" value="NZ_CM000961.1"/>
</dbReference>
<dbReference type="SUPFAM" id="SSF51182">
    <property type="entry name" value="RmlC-like cupins"/>
    <property type="match status" value="1"/>
</dbReference>
<reference evidence="10" key="1">
    <citation type="submission" date="2010-06" db="EMBL/GenBank/DDBJ databases">
        <authorList>
            <person name="Muzny D."/>
            <person name="Qin X."/>
            <person name="Buhay C."/>
            <person name="Dugan-Rocha S."/>
            <person name="Ding Y."/>
            <person name="Chen G."/>
            <person name="Hawes A."/>
            <person name="Holder M."/>
            <person name="Jhangiani S."/>
            <person name="Johnson A."/>
            <person name="Khan Z."/>
            <person name="Li Z."/>
            <person name="Liu W."/>
            <person name="Liu X."/>
            <person name="Perez L."/>
            <person name="Shen H."/>
            <person name="Wang Q."/>
            <person name="Watt J."/>
            <person name="Xi L."/>
            <person name="Xin Y."/>
            <person name="Zhou J."/>
            <person name="Deng J."/>
            <person name="Jiang H."/>
            <person name="Liu Y."/>
            <person name="Qu J."/>
            <person name="Song X.-Z."/>
            <person name="Zhang L."/>
            <person name="Villasana D."/>
            <person name="Johnson A."/>
            <person name="Liu J."/>
            <person name="Liyanage D."/>
            <person name="Lorensuhewa L."/>
            <person name="Robinson T."/>
            <person name="Song A."/>
            <person name="Song B.-B."/>
            <person name="Dinh H."/>
            <person name="Thornton R."/>
            <person name="Coyle M."/>
            <person name="Francisco L."/>
            <person name="Jackson L."/>
            <person name="Javaid M."/>
            <person name="Korchina V."/>
            <person name="Kovar C."/>
            <person name="Mata R."/>
            <person name="Mathew T."/>
            <person name="Ngo R."/>
            <person name="Nguyen L."/>
            <person name="Nguyen N."/>
            <person name="Okwuonu G."/>
            <person name="Ongeri F."/>
            <person name="Pham C."/>
            <person name="Simmons D."/>
            <person name="Wilczek-Boney K."/>
            <person name="Hale W."/>
            <person name="Jakkamsetti A."/>
            <person name="Pham P."/>
            <person name="Ruth R."/>
            <person name="San Lucas F."/>
            <person name="Warren J."/>
            <person name="Zhang J."/>
            <person name="Zhao Z."/>
            <person name="Zhou C."/>
            <person name="Zhu D."/>
            <person name="Lee S."/>
            <person name="Bess C."/>
            <person name="Blankenburg K."/>
            <person name="Forbes L."/>
            <person name="Fu Q."/>
            <person name="Gubbala S."/>
            <person name="Hirani K."/>
            <person name="Jayaseelan J.C."/>
            <person name="Lara F."/>
            <person name="Munidasa M."/>
            <person name="Palculict T."/>
            <person name="Patil S."/>
            <person name="Pu L.-L."/>
            <person name="Saada N."/>
            <person name="Tang L."/>
            <person name="Weissenberger G."/>
            <person name="Zhu Y."/>
            <person name="Hemphill L."/>
            <person name="Shang Y."/>
            <person name="Youmans B."/>
            <person name="Ayvaz T."/>
            <person name="Ross M."/>
            <person name="Santibanez J."/>
            <person name="Aqrawi P."/>
            <person name="Gross S."/>
            <person name="Joshi V."/>
            <person name="Fowler G."/>
            <person name="Nazareth L."/>
            <person name="Reid J."/>
            <person name="Worley K."/>
            <person name="Petrosino J."/>
            <person name="Highlander S."/>
            <person name="Gibbs R."/>
        </authorList>
    </citation>
    <scope>NUCLEOTIDE SEQUENCE [LARGE SCALE GENOMIC DNA]</scope>
    <source>
        <strain evidence="10">ATCC 33030</strain>
    </source>
</reference>
<evidence type="ECO:0000256" key="7">
    <source>
        <dbReference type="PIRSR" id="PIRSR001480-1"/>
    </source>
</evidence>
<feature type="domain" description="Phosphomannose isomerase type I catalytic" evidence="9">
    <location>
        <begin position="4"/>
        <end position="146"/>
    </location>
</feature>
<keyword evidence="4 8" id="KW-0479">Metal-binding</keyword>
<dbReference type="InterPro" id="IPR046457">
    <property type="entry name" value="PMI_typeI_cat"/>
</dbReference>
<comment type="similarity">
    <text evidence="2">Belongs to the mannose-6-phosphate isomerase type 1 family.</text>
</comment>
<evidence type="ECO:0000256" key="1">
    <source>
        <dbReference type="ARBA" id="ARBA00000757"/>
    </source>
</evidence>
<feature type="binding site" evidence="8">
    <location>
        <position position="260"/>
    </location>
    <ligand>
        <name>Zn(2+)</name>
        <dbReference type="ChEBI" id="CHEBI:29105"/>
    </ligand>
</feature>
<name>D7WAA8_9CORY</name>
<comment type="cofactor">
    <cofactor evidence="8">
        <name>Zn(2+)</name>
        <dbReference type="ChEBI" id="CHEBI:29105"/>
    </cofactor>
    <text evidence="8">Binds 1 zinc ion per subunit.</text>
</comment>
<sequence>MKLITPALQTYPWGSKTMLAQLRGEPAPTAQPEAELWFGAHRTAPSLVDGTGLDSLISTDPTSALGAAVESRFGAQLPFLLKILAAEAPLSVQAHPDSAQAQAGFDAENAAGIPLSSAKRNYKDPNHKPELLVALTPFRALAGLRPVADTLALIEHLDCAPLNRYAPFLHSDNEEEGLRALFTTWISLPRAKRLELIDAIYASAQSPSPEAEAWMVEAMACFIELNDRYPGDVGVLASLLLNYIELAPGEALFLGAGRLHAYISGMAVEIMASSDNVLRGGLTSKHVDVPELVRICDFTTQADPRIATTTSTAPYGEATEYPVPIEDFVLTRHRLYPSAGALQVGDGGAGSDAGAGPGAGSGAGPGILLCTKGAVTCGSGEAIDLKAGSAAWIPADDGPFSVRAAGHEVAEVFYARVAL</sequence>
<dbReference type="Pfam" id="PF20511">
    <property type="entry name" value="PMI_typeI_cat"/>
    <property type="match status" value="1"/>
</dbReference>
<dbReference type="EMBL" id="ACLJ02000001">
    <property type="protein sequence ID" value="EFK54789.1"/>
    <property type="molecule type" value="Genomic_DNA"/>
</dbReference>
<feature type="binding site" evidence="8">
    <location>
        <position position="95"/>
    </location>
    <ligand>
        <name>Zn(2+)</name>
        <dbReference type="ChEBI" id="CHEBI:29105"/>
    </ligand>
</feature>
<evidence type="ECO:0000259" key="9">
    <source>
        <dbReference type="Pfam" id="PF20511"/>
    </source>
</evidence>
<dbReference type="InterPro" id="IPR018050">
    <property type="entry name" value="Pmannose_isomerase-type1_CS"/>
</dbReference>
<dbReference type="PANTHER" id="PTHR10309:SF0">
    <property type="entry name" value="MANNOSE-6-PHOSPHATE ISOMERASE"/>
    <property type="match status" value="1"/>
</dbReference>
<evidence type="ECO:0000256" key="2">
    <source>
        <dbReference type="ARBA" id="ARBA00010772"/>
    </source>
</evidence>
<gene>
    <name evidence="10" type="primary">manA</name>
    <name evidence="10" type="ORF">HMPREF0291_10047</name>
</gene>
<dbReference type="STRING" id="585529.HMPREF0291_10047"/>
<dbReference type="GO" id="GO:0004476">
    <property type="term" value="F:mannose-6-phosphate isomerase activity"/>
    <property type="evidence" value="ECO:0007669"/>
    <property type="project" value="UniProtKB-EC"/>
</dbReference>
<dbReference type="InterPro" id="IPR016305">
    <property type="entry name" value="Mannose-6-P_Isomerase"/>
</dbReference>
<dbReference type="HOGENOM" id="CLU_026967_1_1_11"/>
<evidence type="ECO:0000313" key="10">
    <source>
        <dbReference type="EMBL" id="EFK54789.1"/>
    </source>
</evidence>